<dbReference type="InterPro" id="IPR029063">
    <property type="entry name" value="SAM-dependent_MTases_sf"/>
</dbReference>
<organism evidence="6 7">
    <name type="scientific">Penicillium daleae</name>
    <dbReference type="NCBI Taxonomy" id="63821"/>
    <lineage>
        <taxon>Eukaryota</taxon>
        <taxon>Fungi</taxon>
        <taxon>Dikarya</taxon>
        <taxon>Ascomycota</taxon>
        <taxon>Pezizomycotina</taxon>
        <taxon>Eurotiomycetes</taxon>
        <taxon>Eurotiomycetidae</taxon>
        <taxon>Eurotiales</taxon>
        <taxon>Aspergillaceae</taxon>
        <taxon>Penicillium</taxon>
    </lineage>
</organism>
<name>A0AAD6BZ48_9EURO</name>
<evidence type="ECO:0000313" key="6">
    <source>
        <dbReference type="EMBL" id="KAJ5439471.1"/>
    </source>
</evidence>
<proteinExistence type="inferred from homology"/>
<comment type="similarity">
    <text evidence="4">Belongs to the class I-like SAM-binding methyltransferase superfamily.</text>
</comment>
<dbReference type="AlphaFoldDB" id="A0AAD6BZ48"/>
<dbReference type="InterPro" id="IPR051654">
    <property type="entry name" value="Meroterpenoid_MTases"/>
</dbReference>
<feature type="domain" description="Methyltransferase" evidence="5">
    <location>
        <begin position="89"/>
        <end position="191"/>
    </location>
</feature>
<dbReference type="Pfam" id="PF13649">
    <property type="entry name" value="Methyltransf_25"/>
    <property type="match status" value="1"/>
</dbReference>
<evidence type="ECO:0000256" key="3">
    <source>
        <dbReference type="ARBA" id="ARBA00022691"/>
    </source>
</evidence>
<keyword evidence="7" id="KW-1185">Reference proteome</keyword>
<dbReference type="SUPFAM" id="SSF53335">
    <property type="entry name" value="S-adenosyl-L-methionine-dependent methyltransferases"/>
    <property type="match status" value="1"/>
</dbReference>
<dbReference type="GO" id="GO:0016740">
    <property type="term" value="F:transferase activity"/>
    <property type="evidence" value="ECO:0007669"/>
    <property type="project" value="UniProtKB-KW"/>
</dbReference>
<dbReference type="GeneID" id="81604094"/>
<evidence type="ECO:0000256" key="1">
    <source>
        <dbReference type="ARBA" id="ARBA00005179"/>
    </source>
</evidence>
<keyword evidence="3" id="KW-0949">S-adenosyl-L-methionine</keyword>
<dbReference type="EMBL" id="JAPVEA010000008">
    <property type="protein sequence ID" value="KAJ5439471.1"/>
    <property type="molecule type" value="Genomic_DNA"/>
</dbReference>
<accession>A0AAD6BZ48</accession>
<evidence type="ECO:0000313" key="7">
    <source>
        <dbReference type="Proteomes" id="UP001213681"/>
    </source>
</evidence>
<dbReference type="Proteomes" id="UP001213681">
    <property type="component" value="Unassembled WGS sequence"/>
</dbReference>
<reference evidence="6" key="1">
    <citation type="submission" date="2022-12" db="EMBL/GenBank/DDBJ databases">
        <authorList>
            <person name="Petersen C."/>
        </authorList>
    </citation>
    <scope>NUCLEOTIDE SEQUENCE</scope>
    <source>
        <strain evidence="6">IBT 16125</strain>
    </source>
</reference>
<keyword evidence="2" id="KW-0808">Transferase</keyword>
<evidence type="ECO:0000256" key="4">
    <source>
        <dbReference type="ARBA" id="ARBA00038314"/>
    </source>
</evidence>
<evidence type="ECO:0000256" key="2">
    <source>
        <dbReference type="ARBA" id="ARBA00022679"/>
    </source>
</evidence>
<comment type="pathway">
    <text evidence="1">Secondary metabolite biosynthesis.</text>
</comment>
<evidence type="ECO:0000259" key="5">
    <source>
        <dbReference type="Pfam" id="PF13649"/>
    </source>
</evidence>
<dbReference type="InterPro" id="IPR041698">
    <property type="entry name" value="Methyltransf_25"/>
</dbReference>
<dbReference type="PANTHER" id="PTHR35897:SF1">
    <property type="entry name" value="METHYLTRANSFERASE AUSD"/>
    <property type="match status" value="1"/>
</dbReference>
<protein>
    <submittedName>
        <fullName evidence="6">Porphobilinogen deaminase protein</fullName>
    </submittedName>
</protein>
<reference evidence="6" key="2">
    <citation type="journal article" date="2023" name="IMA Fungus">
        <title>Comparative genomic study of the Penicillium genus elucidates a diverse pangenome and 15 lateral gene transfer events.</title>
        <authorList>
            <person name="Petersen C."/>
            <person name="Sorensen T."/>
            <person name="Nielsen M.R."/>
            <person name="Sondergaard T.E."/>
            <person name="Sorensen J.L."/>
            <person name="Fitzpatrick D.A."/>
            <person name="Frisvad J.C."/>
            <person name="Nielsen K.L."/>
        </authorList>
    </citation>
    <scope>NUCLEOTIDE SEQUENCE</scope>
    <source>
        <strain evidence="6">IBT 16125</strain>
    </source>
</reference>
<gene>
    <name evidence="6" type="ORF">N7458_010469</name>
</gene>
<sequence>MTTDTSAARALRWKAKNYTEGLPDDIGPFRELLENYSNIPPEKRDKGWAIHAYPCIGRWSFTNIKGLDHPSFQAIVKRLKQPESQDAFLDVACCVGQVLRKLAFDGVDPARLFGTDLSPEFLDLGFELFNDREKFGPDSFVAADLLDPSDEGSKKLDGKVTLISAGNFFHLFDWDNQVLAATRMIKFLKPGVTDAIVLGGQIGSSKPGNFTTVTGGTRFLHNPETFQELWDEAGRTTGTKWNVSSRWISTATIDIPSFPDESRYLVYIARQIDPAVSA</sequence>
<dbReference type="Gene3D" id="3.40.50.150">
    <property type="entry name" value="Vaccinia Virus protein VP39"/>
    <property type="match status" value="1"/>
</dbReference>
<dbReference type="RefSeq" id="XP_056762700.1">
    <property type="nucleotide sequence ID" value="XM_056913851.1"/>
</dbReference>
<comment type="caution">
    <text evidence="6">The sequence shown here is derived from an EMBL/GenBank/DDBJ whole genome shotgun (WGS) entry which is preliminary data.</text>
</comment>
<dbReference type="PANTHER" id="PTHR35897">
    <property type="entry name" value="METHYLTRANSFERASE AUSD"/>
    <property type="match status" value="1"/>
</dbReference>